<dbReference type="Proteomes" id="UP000763557">
    <property type="component" value="Unassembled WGS sequence"/>
</dbReference>
<comment type="caution">
    <text evidence="1">The sequence shown here is derived from an EMBL/GenBank/DDBJ whole genome shotgun (WGS) entry which is preliminary data.</text>
</comment>
<sequence length="84" mass="9094">MTRLHEDVSMAKTEYGVVLLHQVTGKYWQLNKTAEVILASLSEGQDVAGAATALAARFDVTPEVARRDVSRLLTQLRANGVVVG</sequence>
<protein>
    <recommendedName>
        <fullName evidence="3">Coenzyme PQQ synthesis protein D (PqqD)</fullName>
    </recommendedName>
</protein>
<proteinExistence type="predicted"/>
<dbReference type="RefSeq" id="WP_173141454.1">
    <property type="nucleotide sequence ID" value="NZ_CBCSGW010000021.1"/>
</dbReference>
<dbReference type="InterPro" id="IPR008792">
    <property type="entry name" value="PQQD"/>
</dbReference>
<evidence type="ECO:0000313" key="2">
    <source>
        <dbReference type="Proteomes" id="UP000763557"/>
    </source>
</evidence>
<dbReference type="InterPro" id="IPR041881">
    <property type="entry name" value="PqqD_sf"/>
</dbReference>
<dbReference type="EMBL" id="JAAATY010000037">
    <property type="protein sequence ID" value="NRN70337.1"/>
    <property type="molecule type" value="Genomic_DNA"/>
</dbReference>
<keyword evidence="2" id="KW-1185">Reference proteome</keyword>
<evidence type="ECO:0008006" key="3">
    <source>
        <dbReference type="Google" id="ProtNLM"/>
    </source>
</evidence>
<dbReference type="Pfam" id="PF05402">
    <property type="entry name" value="PqqD"/>
    <property type="match status" value="1"/>
</dbReference>
<gene>
    <name evidence="1" type="ORF">GC106_76020</name>
</gene>
<accession>A0ABX2FHH9</accession>
<dbReference type="Gene3D" id="1.10.10.1150">
    <property type="entry name" value="Coenzyme PQQ synthesis protein D (PqqD)"/>
    <property type="match status" value="1"/>
</dbReference>
<reference evidence="1 2" key="1">
    <citation type="submission" date="2020-01" db="EMBL/GenBank/DDBJ databases">
        <title>Kibdelosporangium persica a novel Actinomycetes from a hot desert in Iran.</title>
        <authorList>
            <person name="Safaei N."/>
            <person name="Zaburannyi N."/>
            <person name="Mueller R."/>
            <person name="Wink J."/>
        </authorList>
    </citation>
    <scope>NUCLEOTIDE SEQUENCE [LARGE SCALE GENOMIC DNA]</scope>
    <source>
        <strain evidence="1 2">4NS15</strain>
    </source>
</reference>
<name>A0ABX2FHH9_9PSEU</name>
<evidence type="ECO:0000313" key="1">
    <source>
        <dbReference type="EMBL" id="NRN70337.1"/>
    </source>
</evidence>
<organism evidence="1 2">
    <name type="scientific">Kibdelosporangium persicum</name>
    <dbReference type="NCBI Taxonomy" id="2698649"/>
    <lineage>
        <taxon>Bacteria</taxon>
        <taxon>Bacillati</taxon>
        <taxon>Actinomycetota</taxon>
        <taxon>Actinomycetes</taxon>
        <taxon>Pseudonocardiales</taxon>
        <taxon>Pseudonocardiaceae</taxon>
        <taxon>Kibdelosporangium</taxon>
    </lineage>
</organism>
<dbReference type="NCBIfam" id="NF033530">
    <property type="entry name" value="lasso_PqqD_Strm"/>
    <property type="match status" value="1"/>
</dbReference>